<dbReference type="InterPro" id="IPR044730">
    <property type="entry name" value="RNase_H-like_dom_plant"/>
</dbReference>
<organism evidence="4 5">
    <name type="scientific">Theobroma cacao</name>
    <name type="common">Cacao</name>
    <name type="synonym">Cocoa</name>
    <dbReference type="NCBI Taxonomy" id="3641"/>
    <lineage>
        <taxon>Eukaryota</taxon>
        <taxon>Viridiplantae</taxon>
        <taxon>Streptophyta</taxon>
        <taxon>Embryophyta</taxon>
        <taxon>Tracheophyta</taxon>
        <taxon>Spermatophyta</taxon>
        <taxon>Magnoliopsida</taxon>
        <taxon>eudicotyledons</taxon>
        <taxon>Gunneridae</taxon>
        <taxon>Pentapetalae</taxon>
        <taxon>rosids</taxon>
        <taxon>malvids</taxon>
        <taxon>Malvales</taxon>
        <taxon>Malvaceae</taxon>
        <taxon>Byttnerioideae</taxon>
        <taxon>Theobroma</taxon>
    </lineage>
</organism>
<dbReference type="PANTHER" id="PTHR31286:SF179">
    <property type="entry name" value="RNASE H TYPE-1 DOMAIN-CONTAINING PROTEIN"/>
    <property type="match status" value="1"/>
</dbReference>
<dbReference type="CDD" id="cd06222">
    <property type="entry name" value="RNase_H_like"/>
    <property type="match status" value="1"/>
</dbReference>
<dbReference type="Proteomes" id="UP000026915">
    <property type="component" value="Chromosome 1"/>
</dbReference>
<evidence type="ECO:0000313" key="4">
    <source>
        <dbReference type="EMBL" id="EOX96781.1"/>
    </source>
</evidence>
<dbReference type="AlphaFoldDB" id="A0A061DXI5"/>
<evidence type="ECO:0000259" key="2">
    <source>
        <dbReference type="Pfam" id="PF13456"/>
    </source>
</evidence>
<dbReference type="InterPro" id="IPR036397">
    <property type="entry name" value="RNaseH_sf"/>
</dbReference>
<name>A0A061DXI5_THECC</name>
<dbReference type="GO" id="GO:0004523">
    <property type="term" value="F:RNA-DNA hybrid ribonuclease activity"/>
    <property type="evidence" value="ECO:0007669"/>
    <property type="project" value="InterPro"/>
</dbReference>
<dbReference type="eggNOG" id="KOG1075">
    <property type="taxonomic scope" value="Eukaryota"/>
</dbReference>
<feature type="compositionally biased region" description="Basic and acidic residues" evidence="1">
    <location>
        <begin position="436"/>
        <end position="445"/>
    </location>
</feature>
<dbReference type="SUPFAM" id="SSF53098">
    <property type="entry name" value="Ribonuclease H-like"/>
    <property type="match status" value="1"/>
</dbReference>
<keyword evidence="5" id="KW-1185">Reference proteome</keyword>
<dbReference type="Pfam" id="PF14111">
    <property type="entry name" value="DUF4283"/>
    <property type="match status" value="1"/>
</dbReference>
<dbReference type="InterPro" id="IPR012337">
    <property type="entry name" value="RNaseH-like_sf"/>
</dbReference>
<evidence type="ECO:0000256" key="1">
    <source>
        <dbReference type="SAM" id="MobiDB-lite"/>
    </source>
</evidence>
<sequence>MHRDLGMYPDRIIWRIMKMLRQLFQGGLLCKWQWKTDLDIAIHWGFNFAQERQARPKIIHWTKPLIGELKLNVDGSSKDEFQNAVGGGVLRDHTGNLIFGFSENFGYQNSLQAELLALHKGLCLCMEYNVSRVWIEMDAQVISVRISHIHKEGNQATDFLSKCGHTHQNLHVFTEAQGEFRGSCNLAEFWFYDCTHKYAHKLKLSNLGEKPPVVPLTKDPFMYKDRPAAAFFEDEIQTLAQPFKRSLVGKFSRMSKLQDVRAAFKGISLAGAYEVRWLDYKHVLIHLSNEQDFNRIWTKQNWFIATQKMRVFKWTPEFESKKESAVVSVWISLPNLKAHLFEKSTLLLIAKMHPKQAIPAPHETAQIEKETAAEALRQAATGQQKHTAEQNEREKHEGGKRVTTITTELNSKQNDANEISLETRVQGQAKIQSTENQERVREFRV</sequence>
<proteinExistence type="predicted"/>
<dbReference type="Gene3D" id="3.30.420.10">
    <property type="entry name" value="Ribonuclease H-like superfamily/Ribonuclease H"/>
    <property type="match status" value="1"/>
</dbReference>
<dbReference type="InterPro" id="IPR002156">
    <property type="entry name" value="RNaseH_domain"/>
</dbReference>
<reference evidence="4 5" key="1">
    <citation type="journal article" date="2013" name="Genome Biol.">
        <title>The genome sequence of the most widely cultivated cacao type and its use to identify candidate genes regulating pod color.</title>
        <authorList>
            <person name="Motamayor J.C."/>
            <person name="Mockaitis K."/>
            <person name="Schmutz J."/>
            <person name="Haiminen N."/>
            <person name="Iii D.L."/>
            <person name="Cornejo O."/>
            <person name="Findley S.D."/>
            <person name="Zheng P."/>
            <person name="Utro F."/>
            <person name="Royaert S."/>
            <person name="Saski C."/>
            <person name="Jenkins J."/>
            <person name="Podicheti R."/>
            <person name="Zhao M."/>
            <person name="Scheffler B.E."/>
            <person name="Stack J.C."/>
            <person name="Feltus F.A."/>
            <person name="Mustiga G.M."/>
            <person name="Amores F."/>
            <person name="Phillips W."/>
            <person name="Marelli J.P."/>
            <person name="May G.D."/>
            <person name="Shapiro H."/>
            <person name="Ma J."/>
            <person name="Bustamante C.D."/>
            <person name="Schnell R.J."/>
            <person name="Main D."/>
            <person name="Gilbert D."/>
            <person name="Parida L."/>
            <person name="Kuhn D.N."/>
        </authorList>
    </citation>
    <scope>NUCLEOTIDE SEQUENCE [LARGE SCALE GENOMIC DNA]</scope>
    <source>
        <strain evidence="5">cv. Matina 1-6</strain>
    </source>
</reference>
<feature type="compositionally biased region" description="Basic and acidic residues" evidence="1">
    <location>
        <begin position="386"/>
        <end position="400"/>
    </location>
</feature>
<dbReference type="GO" id="GO:0003676">
    <property type="term" value="F:nucleic acid binding"/>
    <property type="evidence" value="ECO:0007669"/>
    <property type="project" value="InterPro"/>
</dbReference>
<accession>A0A061DXI5</accession>
<gene>
    <name evidence="4" type="ORF">TCM_005952</name>
</gene>
<dbReference type="Gramene" id="EOX96781">
    <property type="protein sequence ID" value="EOX96781"/>
    <property type="gene ID" value="TCM_005952"/>
</dbReference>
<feature type="domain" description="RNase H type-1" evidence="2">
    <location>
        <begin position="72"/>
        <end position="165"/>
    </location>
</feature>
<protein>
    <recommendedName>
        <fullName evidence="6">RNase H type-1 domain-containing protein</fullName>
    </recommendedName>
</protein>
<dbReference type="InterPro" id="IPR040256">
    <property type="entry name" value="At4g02000-like"/>
</dbReference>
<feature type="domain" description="DUF4283" evidence="3">
    <location>
        <begin position="241"/>
        <end position="320"/>
    </location>
</feature>
<evidence type="ECO:0000259" key="3">
    <source>
        <dbReference type="Pfam" id="PF14111"/>
    </source>
</evidence>
<evidence type="ECO:0000313" key="5">
    <source>
        <dbReference type="Proteomes" id="UP000026915"/>
    </source>
</evidence>
<feature type="region of interest" description="Disordered" evidence="1">
    <location>
        <begin position="379"/>
        <end position="401"/>
    </location>
</feature>
<dbReference type="InterPro" id="IPR025558">
    <property type="entry name" value="DUF4283"/>
</dbReference>
<dbReference type="HOGENOM" id="CLU_615960_0_0_1"/>
<dbReference type="Pfam" id="PF13456">
    <property type="entry name" value="RVT_3"/>
    <property type="match status" value="1"/>
</dbReference>
<evidence type="ECO:0008006" key="6">
    <source>
        <dbReference type="Google" id="ProtNLM"/>
    </source>
</evidence>
<feature type="region of interest" description="Disordered" evidence="1">
    <location>
        <begin position="425"/>
        <end position="445"/>
    </location>
</feature>
<dbReference type="PANTHER" id="PTHR31286">
    <property type="entry name" value="GLYCINE-RICH CELL WALL STRUCTURAL PROTEIN 1.8-LIKE"/>
    <property type="match status" value="1"/>
</dbReference>
<dbReference type="EMBL" id="CM001879">
    <property type="protein sequence ID" value="EOX96781.1"/>
    <property type="molecule type" value="Genomic_DNA"/>
</dbReference>
<dbReference type="InParanoid" id="A0A061DXI5"/>
<feature type="compositionally biased region" description="Polar residues" evidence="1">
    <location>
        <begin position="425"/>
        <end position="435"/>
    </location>
</feature>